<comment type="caution">
    <text evidence="3">The sequence shown here is derived from an EMBL/GenBank/DDBJ whole genome shotgun (WGS) entry which is preliminary data.</text>
</comment>
<dbReference type="AlphaFoldDB" id="A0AA89BK24"/>
<dbReference type="Gene3D" id="1.10.340.70">
    <property type="match status" value="1"/>
</dbReference>
<dbReference type="GO" id="GO:0004523">
    <property type="term" value="F:RNA-DNA hybrid ribonuclease activity"/>
    <property type="evidence" value="ECO:0007669"/>
    <property type="project" value="InterPro"/>
</dbReference>
<dbReference type="InterPro" id="IPR041588">
    <property type="entry name" value="Integrase_H2C2"/>
</dbReference>
<dbReference type="InterPro" id="IPR036397">
    <property type="entry name" value="RNaseH_sf"/>
</dbReference>
<evidence type="ECO:0000256" key="1">
    <source>
        <dbReference type="SAM" id="MobiDB-lite"/>
    </source>
</evidence>
<dbReference type="InterPro" id="IPR012337">
    <property type="entry name" value="RNaseH-like_sf"/>
</dbReference>
<evidence type="ECO:0000313" key="4">
    <source>
        <dbReference type="Proteomes" id="UP001188597"/>
    </source>
</evidence>
<reference evidence="3" key="1">
    <citation type="submission" date="2022-12" db="EMBL/GenBank/DDBJ databases">
        <title>Draft genome assemblies for two species of Escallonia (Escalloniales).</title>
        <authorList>
            <person name="Chanderbali A."/>
            <person name="Dervinis C."/>
            <person name="Anghel I."/>
            <person name="Soltis D."/>
            <person name="Soltis P."/>
            <person name="Zapata F."/>
        </authorList>
    </citation>
    <scope>NUCLEOTIDE SEQUENCE</scope>
    <source>
        <strain evidence="3">UCBG64.0493</strain>
        <tissue evidence="3">Leaf</tissue>
    </source>
</reference>
<keyword evidence="4" id="KW-1185">Reference proteome</keyword>
<dbReference type="GO" id="GO:0003676">
    <property type="term" value="F:nucleic acid binding"/>
    <property type="evidence" value="ECO:0007669"/>
    <property type="project" value="InterPro"/>
</dbReference>
<proteinExistence type="predicted"/>
<protein>
    <recommendedName>
        <fullName evidence="2">RNase H type-1 domain-containing protein</fullName>
    </recommendedName>
</protein>
<feature type="domain" description="RNase H type-1" evidence="2">
    <location>
        <begin position="181"/>
        <end position="322"/>
    </location>
</feature>
<dbReference type="PROSITE" id="PS50879">
    <property type="entry name" value="RNASE_H_1"/>
    <property type="match status" value="1"/>
</dbReference>
<dbReference type="PANTHER" id="PTHR48475">
    <property type="entry name" value="RIBONUCLEASE H"/>
    <property type="match status" value="1"/>
</dbReference>
<dbReference type="Pfam" id="PF17921">
    <property type="entry name" value="Integrase_H2C2"/>
    <property type="match status" value="1"/>
</dbReference>
<evidence type="ECO:0000259" key="2">
    <source>
        <dbReference type="PROSITE" id="PS50879"/>
    </source>
</evidence>
<dbReference type="Pfam" id="PF13456">
    <property type="entry name" value="RVT_3"/>
    <property type="match status" value="1"/>
</dbReference>
<name>A0AA89BK24_9ASTE</name>
<dbReference type="PANTHER" id="PTHR48475:SF1">
    <property type="entry name" value="RNASE H TYPE-1 DOMAIN-CONTAINING PROTEIN"/>
    <property type="match status" value="1"/>
</dbReference>
<dbReference type="SUPFAM" id="SSF53098">
    <property type="entry name" value="Ribonuclease H-like"/>
    <property type="match status" value="1"/>
</dbReference>
<dbReference type="CDD" id="cd09279">
    <property type="entry name" value="RNase_HI_like"/>
    <property type="match status" value="1"/>
</dbReference>
<evidence type="ECO:0000313" key="3">
    <source>
        <dbReference type="EMBL" id="KAK3043903.1"/>
    </source>
</evidence>
<accession>A0AA89BK24</accession>
<sequence>MSRAFEKLTKIVEEKNFQIATLMNKLELQTNEESNRGEVNEASKKGGANRRHDGSTSDGFENEEARSNSLASLSVQQLQDMITSTIRAQYGGPSRNNIMYSKPYTKQIDNMRKPAHYPSSSNSMGRATLSNMSLILLKLATTQGNRPANFEELTTRAHDMEISIANHVGNNSDVPSILDFLLEKEVIELPGSKRLEESGRVNESRRSDGAGARVVFVSPQRQVLPYAFTFGEKCSNNVAEYQALVIGLQMALELRIPSLSVSGDSKLVINQLLKEYEVKKEDLVPYFRYATILINKFDSVELEHVPREENRMADALANLATTLALRGLFLHCLEEKEAAQAMDEAHSGVCGAHQSGPKLHFRIKRMDYYWPTMVKDCLDYAKRCKACQFHVNFIHQPPESLHPTVAS</sequence>
<gene>
    <name evidence="3" type="ORF">RJ639_000602</name>
</gene>
<feature type="region of interest" description="Disordered" evidence="1">
    <location>
        <begin position="31"/>
        <end position="69"/>
    </location>
</feature>
<dbReference type="Gene3D" id="3.30.420.10">
    <property type="entry name" value="Ribonuclease H-like superfamily/Ribonuclease H"/>
    <property type="match status" value="1"/>
</dbReference>
<dbReference type="InterPro" id="IPR002156">
    <property type="entry name" value="RNaseH_domain"/>
</dbReference>
<feature type="compositionally biased region" description="Basic and acidic residues" evidence="1">
    <location>
        <begin position="33"/>
        <end position="55"/>
    </location>
</feature>
<dbReference type="EMBL" id="JAVXUP010000001">
    <property type="protein sequence ID" value="KAK3043903.1"/>
    <property type="molecule type" value="Genomic_DNA"/>
</dbReference>
<organism evidence="3 4">
    <name type="scientific">Escallonia herrerae</name>
    <dbReference type="NCBI Taxonomy" id="1293975"/>
    <lineage>
        <taxon>Eukaryota</taxon>
        <taxon>Viridiplantae</taxon>
        <taxon>Streptophyta</taxon>
        <taxon>Embryophyta</taxon>
        <taxon>Tracheophyta</taxon>
        <taxon>Spermatophyta</taxon>
        <taxon>Magnoliopsida</taxon>
        <taxon>eudicotyledons</taxon>
        <taxon>Gunneridae</taxon>
        <taxon>Pentapetalae</taxon>
        <taxon>asterids</taxon>
        <taxon>campanulids</taxon>
        <taxon>Escalloniales</taxon>
        <taxon>Escalloniaceae</taxon>
        <taxon>Escallonia</taxon>
    </lineage>
</organism>
<dbReference type="Proteomes" id="UP001188597">
    <property type="component" value="Unassembled WGS sequence"/>
</dbReference>